<organism evidence="1 2">
    <name type="scientific">Breznakia pachnodae</name>
    <dbReference type="NCBI Taxonomy" id="265178"/>
    <lineage>
        <taxon>Bacteria</taxon>
        <taxon>Bacillati</taxon>
        <taxon>Bacillota</taxon>
        <taxon>Erysipelotrichia</taxon>
        <taxon>Erysipelotrichales</taxon>
        <taxon>Erysipelotrichaceae</taxon>
        <taxon>Breznakia</taxon>
    </lineage>
</organism>
<reference evidence="1 2" key="1">
    <citation type="submission" date="2023-07" db="EMBL/GenBank/DDBJ databases">
        <title>Genomic Encyclopedia of Type Strains, Phase IV (KMG-IV): sequencing the most valuable type-strain genomes for metagenomic binning, comparative biology and taxonomic classification.</title>
        <authorList>
            <person name="Goeker M."/>
        </authorList>
    </citation>
    <scope>NUCLEOTIDE SEQUENCE [LARGE SCALE GENOMIC DNA]</scope>
    <source>
        <strain evidence="1 2">DSM 16784</strain>
    </source>
</reference>
<name>A0ABU0E7T8_9FIRM</name>
<accession>A0ABU0E7T8</accession>
<proteinExistence type="predicted"/>
<dbReference type="RefSeq" id="WP_307411314.1">
    <property type="nucleotide sequence ID" value="NZ_JAUSUR010000008.1"/>
</dbReference>
<dbReference type="Proteomes" id="UP001230220">
    <property type="component" value="Unassembled WGS sequence"/>
</dbReference>
<evidence type="ECO:0000313" key="2">
    <source>
        <dbReference type="Proteomes" id="UP001230220"/>
    </source>
</evidence>
<protein>
    <submittedName>
        <fullName evidence="1">Uncharacterized protein</fullName>
    </submittedName>
</protein>
<evidence type="ECO:0000313" key="1">
    <source>
        <dbReference type="EMBL" id="MDQ0362971.1"/>
    </source>
</evidence>
<dbReference type="EMBL" id="JAUSUR010000008">
    <property type="protein sequence ID" value="MDQ0362971.1"/>
    <property type="molecule type" value="Genomic_DNA"/>
</dbReference>
<sequence>MEKIYKLLHKRYDSNFSKSTRVKNKREDMEKMFKIYRIDYSEDNELDFFNNEIIYQGILNKRRLEDAHFEGGILMHDFYETLDYNEKRRLMNYEIEKVKPEVPSIVSEEQTIYIPFLDRRMNQIYDNEMVLFDIKKYNYYKDNFKQIMIDFHEYGNVFYNDSFCSVSLIYEHENTMTLYDRAMNCLYFVVDLKLVNHLTLINKVDVSVLKNLSFAFYNGPTEEFIELLIGLALIREKDVKKVRKLLKKGK</sequence>
<comment type="caution">
    <text evidence="1">The sequence shown here is derived from an EMBL/GenBank/DDBJ whole genome shotgun (WGS) entry which is preliminary data.</text>
</comment>
<gene>
    <name evidence="1" type="ORF">J2S15_003732</name>
</gene>
<keyword evidence="2" id="KW-1185">Reference proteome</keyword>